<dbReference type="AlphaFoldDB" id="A0A4S8KJ28"/>
<organism evidence="1 2">
    <name type="scientific">Dendrothele bispora (strain CBS 962.96)</name>
    <dbReference type="NCBI Taxonomy" id="1314807"/>
    <lineage>
        <taxon>Eukaryota</taxon>
        <taxon>Fungi</taxon>
        <taxon>Dikarya</taxon>
        <taxon>Basidiomycota</taxon>
        <taxon>Agaricomycotina</taxon>
        <taxon>Agaricomycetes</taxon>
        <taxon>Agaricomycetidae</taxon>
        <taxon>Agaricales</taxon>
        <taxon>Agaricales incertae sedis</taxon>
        <taxon>Dendrothele</taxon>
    </lineage>
</organism>
<keyword evidence="2" id="KW-1185">Reference proteome</keyword>
<gene>
    <name evidence="1" type="ORF">K435DRAFT_880802</name>
</gene>
<proteinExistence type="predicted"/>
<dbReference type="EMBL" id="ML182112">
    <property type="protein sequence ID" value="THU75447.1"/>
    <property type="molecule type" value="Genomic_DNA"/>
</dbReference>
<evidence type="ECO:0008006" key="3">
    <source>
        <dbReference type="Google" id="ProtNLM"/>
    </source>
</evidence>
<evidence type="ECO:0000313" key="2">
    <source>
        <dbReference type="Proteomes" id="UP000297245"/>
    </source>
</evidence>
<name>A0A4S8KJ28_DENBC</name>
<dbReference type="Proteomes" id="UP000297245">
    <property type="component" value="Unassembled WGS sequence"/>
</dbReference>
<dbReference type="OrthoDB" id="2870900at2759"/>
<reference evidence="1 2" key="1">
    <citation type="journal article" date="2019" name="Nat. Ecol. Evol.">
        <title>Megaphylogeny resolves global patterns of mushroom evolution.</title>
        <authorList>
            <person name="Varga T."/>
            <person name="Krizsan K."/>
            <person name="Foldi C."/>
            <person name="Dima B."/>
            <person name="Sanchez-Garcia M."/>
            <person name="Sanchez-Ramirez S."/>
            <person name="Szollosi G.J."/>
            <person name="Szarkandi J.G."/>
            <person name="Papp V."/>
            <person name="Albert L."/>
            <person name="Andreopoulos W."/>
            <person name="Angelini C."/>
            <person name="Antonin V."/>
            <person name="Barry K.W."/>
            <person name="Bougher N.L."/>
            <person name="Buchanan P."/>
            <person name="Buyck B."/>
            <person name="Bense V."/>
            <person name="Catcheside P."/>
            <person name="Chovatia M."/>
            <person name="Cooper J."/>
            <person name="Damon W."/>
            <person name="Desjardin D."/>
            <person name="Finy P."/>
            <person name="Geml J."/>
            <person name="Haridas S."/>
            <person name="Hughes K."/>
            <person name="Justo A."/>
            <person name="Karasinski D."/>
            <person name="Kautmanova I."/>
            <person name="Kiss B."/>
            <person name="Kocsube S."/>
            <person name="Kotiranta H."/>
            <person name="LaButti K.M."/>
            <person name="Lechner B.E."/>
            <person name="Liimatainen K."/>
            <person name="Lipzen A."/>
            <person name="Lukacs Z."/>
            <person name="Mihaltcheva S."/>
            <person name="Morgado L.N."/>
            <person name="Niskanen T."/>
            <person name="Noordeloos M.E."/>
            <person name="Ohm R.A."/>
            <person name="Ortiz-Santana B."/>
            <person name="Ovrebo C."/>
            <person name="Racz N."/>
            <person name="Riley R."/>
            <person name="Savchenko A."/>
            <person name="Shiryaev A."/>
            <person name="Soop K."/>
            <person name="Spirin V."/>
            <person name="Szebenyi C."/>
            <person name="Tomsovsky M."/>
            <person name="Tulloss R.E."/>
            <person name="Uehling J."/>
            <person name="Grigoriev I.V."/>
            <person name="Vagvolgyi C."/>
            <person name="Papp T."/>
            <person name="Martin F.M."/>
            <person name="Miettinen O."/>
            <person name="Hibbett D.S."/>
            <person name="Nagy L.G."/>
        </authorList>
    </citation>
    <scope>NUCLEOTIDE SEQUENCE [LARGE SCALE GENOMIC DNA]</scope>
    <source>
        <strain evidence="1 2">CBS 962.96</strain>
    </source>
</reference>
<evidence type="ECO:0000313" key="1">
    <source>
        <dbReference type="EMBL" id="THU75447.1"/>
    </source>
</evidence>
<protein>
    <recommendedName>
        <fullName evidence="3">F-box domain-containing protein</fullName>
    </recommendedName>
</protein>
<sequence>MPLQSLPNDVLGFILLEVHKSSRQTLFSTLRTSKALHDSTKPLIYRDCVLDLSDSKQDETNDRITSWIETETEVLGYIRSLTVIGDGSYHYYGLTNREFEKIKDEFKYSSLIQHLSQLQDLAKFTFALEEPMSVCLLDSLDSSQPTIQLHIKNWTRKSISTPFRDPGELSLANSPLLHTVQASVYNGDGKIGLRRAAFMRIVALAPNLELYS</sequence>
<accession>A0A4S8KJ28</accession>